<dbReference type="CDD" id="cd00303">
    <property type="entry name" value="retropepsin_like"/>
    <property type="match status" value="1"/>
</dbReference>
<proteinExistence type="predicted"/>
<feature type="compositionally biased region" description="Polar residues" evidence="2">
    <location>
        <begin position="54"/>
        <end position="68"/>
    </location>
</feature>
<dbReference type="PANTHER" id="PTHR24559:SF444">
    <property type="entry name" value="REVERSE TRANSCRIPTASE DOMAIN-CONTAINING PROTEIN"/>
    <property type="match status" value="1"/>
</dbReference>
<dbReference type="Proteomes" id="UP000077521">
    <property type="component" value="Unassembled WGS sequence"/>
</dbReference>
<keyword evidence="5" id="KW-1185">Reference proteome</keyword>
<dbReference type="InterPro" id="IPR021109">
    <property type="entry name" value="Peptidase_aspartic_dom_sf"/>
</dbReference>
<dbReference type="AlphaFoldDB" id="A0A8T8SEN8"/>
<dbReference type="GO" id="GO:0004190">
    <property type="term" value="F:aspartic-type endopeptidase activity"/>
    <property type="evidence" value="ECO:0007669"/>
    <property type="project" value="InterPro"/>
</dbReference>
<gene>
    <name evidence="4" type="ORF">A4X13_0g8478</name>
</gene>
<dbReference type="PANTHER" id="PTHR24559">
    <property type="entry name" value="TRANSPOSON TY3-I GAG-POL POLYPROTEIN"/>
    <property type="match status" value="1"/>
</dbReference>
<dbReference type="Pfam" id="PF13650">
    <property type="entry name" value="Asp_protease_2"/>
    <property type="match status" value="1"/>
</dbReference>
<accession>A0A8T8SEN8</accession>
<evidence type="ECO:0000259" key="3">
    <source>
        <dbReference type="PROSITE" id="PS50175"/>
    </source>
</evidence>
<evidence type="ECO:0000256" key="2">
    <source>
        <dbReference type="SAM" id="MobiDB-lite"/>
    </source>
</evidence>
<organism evidence="4 5">
    <name type="scientific">Tilletia indica</name>
    <dbReference type="NCBI Taxonomy" id="43049"/>
    <lineage>
        <taxon>Eukaryota</taxon>
        <taxon>Fungi</taxon>
        <taxon>Dikarya</taxon>
        <taxon>Basidiomycota</taxon>
        <taxon>Ustilaginomycotina</taxon>
        <taxon>Exobasidiomycetes</taxon>
        <taxon>Tilletiales</taxon>
        <taxon>Tilletiaceae</taxon>
        <taxon>Tilletia</taxon>
    </lineage>
</organism>
<evidence type="ECO:0000313" key="4">
    <source>
        <dbReference type="EMBL" id="KAE8238519.1"/>
    </source>
</evidence>
<evidence type="ECO:0000256" key="1">
    <source>
        <dbReference type="ARBA" id="ARBA00022801"/>
    </source>
</evidence>
<protein>
    <recommendedName>
        <fullName evidence="3">Peptidase A2 domain-containing protein</fullName>
    </recommendedName>
</protein>
<dbReference type="PROSITE" id="PS50175">
    <property type="entry name" value="ASP_PROT_RETROV"/>
    <property type="match status" value="1"/>
</dbReference>
<dbReference type="Gene3D" id="3.10.10.10">
    <property type="entry name" value="HIV Type 1 Reverse Transcriptase, subunit A, domain 1"/>
    <property type="match status" value="1"/>
</dbReference>
<dbReference type="InterPro" id="IPR053134">
    <property type="entry name" value="RNA-dir_DNA_polymerase"/>
</dbReference>
<dbReference type="SUPFAM" id="SSF56672">
    <property type="entry name" value="DNA/RNA polymerases"/>
    <property type="match status" value="1"/>
</dbReference>
<keyword evidence="1" id="KW-0378">Hydrolase</keyword>
<feature type="domain" description="Peptidase A2" evidence="3">
    <location>
        <begin position="139"/>
        <end position="175"/>
    </location>
</feature>
<name>A0A8T8SEN8_9BASI</name>
<reference evidence="4" key="2">
    <citation type="journal article" date="2019" name="IMA Fungus">
        <title>Genome sequencing and comparison of five Tilletia species to identify candidate genes for the detection of regulated species infecting wheat.</title>
        <authorList>
            <person name="Nguyen H.D.T."/>
            <person name="Sultana T."/>
            <person name="Kesanakurti P."/>
            <person name="Hambleton S."/>
        </authorList>
    </citation>
    <scope>NUCLEOTIDE SEQUENCE</scope>
    <source>
        <strain evidence="4">DAOMC 236416</strain>
    </source>
</reference>
<feature type="region of interest" description="Disordered" evidence="2">
    <location>
        <begin position="1"/>
        <end position="68"/>
    </location>
</feature>
<comment type="caution">
    <text evidence="4">The sequence shown here is derived from an EMBL/GenBank/DDBJ whole genome shotgun (WGS) entry which is preliminary data.</text>
</comment>
<dbReference type="EMBL" id="LWDF02001501">
    <property type="protein sequence ID" value="KAE8238519.1"/>
    <property type="molecule type" value="Genomic_DNA"/>
</dbReference>
<evidence type="ECO:0000313" key="5">
    <source>
        <dbReference type="Proteomes" id="UP000077521"/>
    </source>
</evidence>
<feature type="non-terminal residue" evidence="4">
    <location>
        <position position="565"/>
    </location>
</feature>
<dbReference type="InterPro" id="IPR043502">
    <property type="entry name" value="DNA/RNA_pol_sf"/>
</dbReference>
<reference evidence="4" key="1">
    <citation type="submission" date="2016-04" db="EMBL/GenBank/DDBJ databases">
        <authorList>
            <person name="Nguyen H.D."/>
            <person name="Samba Siva P."/>
            <person name="Cullis J."/>
            <person name="Levesque C.A."/>
            <person name="Hambleton S."/>
        </authorList>
    </citation>
    <scope>NUCLEOTIDE SEQUENCE</scope>
    <source>
        <strain evidence="4">DAOMC 236416</strain>
    </source>
</reference>
<sequence>MRPPPQPPDEEGRVTAIRPEQGQEKSSPVDGTHNAVFPNVPLSTAHGSGLAPAMSNSTHHASSEATTPASLNFVDRGIFHVERPMNVNDRLPPLLRETRRYGNVVQLPTTAATGTGTGYRNHIPLTLHVRINGTDNRALSSLLDTGASLSVIDADLLKRLGGRPQGRPMPVHGLGDTQTLGWTTVSAFIDATDSQGKHVHLEFQQDFHVLPRFAPGLCLGQDFIATHDVSISPARGRGRIGRYTFDVTERIDGPFGKEIRLITAEDVTLEPGFQSWIPVDASSLVPGVDYVVAPRLSITPDETVRLAGPTGMMLHQPRAHILMGNYGSSLHTLGKGTIVADAIAARVGDMAVESGESFHLQAAHHVGESSADATADLHTMDDDSIPGVPLDVFEGTEDAGTSLVQDAATTIIDDTFRVGVDSDGTAPHELVDLLRRHKAAFALDGRPGRVEGFDMSIPLRPDANLRPEAPRRVSPEKRQAIDAAIDQLLDWDVIEPSQSSVSFPVLMVKQQTKWQFCVDYRQLNTHTIPDRYPLPTIDSIFHTLAGNKDEHGAPRNFRVPGRGSE</sequence>
<dbReference type="Gene3D" id="2.40.70.10">
    <property type="entry name" value="Acid Proteases"/>
    <property type="match status" value="1"/>
</dbReference>
<dbReference type="InterPro" id="IPR001995">
    <property type="entry name" value="Peptidase_A2_cat"/>
</dbReference>
<dbReference type="SUPFAM" id="SSF50630">
    <property type="entry name" value="Acid proteases"/>
    <property type="match status" value="1"/>
</dbReference>
<dbReference type="GO" id="GO:0006508">
    <property type="term" value="P:proteolysis"/>
    <property type="evidence" value="ECO:0007669"/>
    <property type="project" value="InterPro"/>
</dbReference>